<name>A0ABQ8QXY9_FUSEQ</name>
<dbReference type="EMBL" id="JAOQBH010000029">
    <property type="protein sequence ID" value="KAJ4113944.1"/>
    <property type="molecule type" value="Genomic_DNA"/>
</dbReference>
<dbReference type="Proteomes" id="UP001152024">
    <property type="component" value="Unassembled WGS sequence"/>
</dbReference>
<accession>A0ABQ8QXY9</accession>
<protein>
    <submittedName>
        <fullName evidence="1">Uncharacterized protein</fullName>
    </submittedName>
</protein>
<keyword evidence="2" id="KW-1185">Reference proteome</keyword>
<evidence type="ECO:0000313" key="2">
    <source>
        <dbReference type="Proteomes" id="UP001152024"/>
    </source>
</evidence>
<gene>
    <name evidence="1" type="ORF">NW768_011474</name>
</gene>
<comment type="caution">
    <text evidence="1">The sequence shown here is derived from an EMBL/GenBank/DDBJ whole genome shotgun (WGS) entry which is preliminary data.</text>
</comment>
<evidence type="ECO:0000313" key="1">
    <source>
        <dbReference type="EMBL" id="KAJ4113944.1"/>
    </source>
</evidence>
<reference evidence="1" key="1">
    <citation type="submission" date="2022-09" db="EMBL/GenBank/DDBJ databases">
        <title>Fusarium specimens isolated from Avocado Roots.</title>
        <authorList>
            <person name="Stajich J."/>
            <person name="Roper C."/>
            <person name="Heimlech-Rivalta G."/>
        </authorList>
    </citation>
    <scope>NUCLEOTIDE SEQUENCE</scope>
    <source>
        <strain evidence="1">CF00095</strain>
    </source>
</reference>
<organism evidence="1 2">
    <name type="scientific">Fusarium equiseti</name>
    <name type="common">Fusarium scirpi</name>
    <dbReference type="NCBI Taxonomy" id="61235"/>
    <lineage>
        <taxon>Eukaryota</taxon>
        <taxon>Fungi</taxon>
        <taxon>Dikarya</taxon>
        <taxon>Ascomycota</taxon>
        <taxon>Pezizomycotina</taxon>
        <taxon>Sordariomycetes</taxon>
        <taxon>Hypocreomycetidae</taxon>
        <taxon>Hypocreales</taxon>
        <taxon>Nectriaceae</taxon>
        <taxon>Fusarium</taxon>
        <taxon>Fusarium incarnatum-equiseti species complex</taxon>
    </lineage>
</organism>
<sequence>MVIFMQELSPLVIAVNNGHKVFQYSGNLAGKRSVNIVNDIAAKHESYLVWQLPPQPAWQSEDLNEKPHVSASILLGADYQKVPVVDNRDSFKVEDMRVLLETEDDFRRFHRGTSSEWGED</sequence>
<proteinExistence type="predicted"/>